<dbReference type="SUPFAM" id="SSF82549">
    <property type="entry name" value="DAK1/DegV-like"/>
    <property type="match status" value="1"/>
</dbReference>
<evidence type="ECO:0000313" key="1">
    <source>
        <dbReference type="EMBL" id="GAI68875.1"/>
    </source>
</evidence>
<accession>X1S094</accession>
<dbReference type="Gene3D" id="3.40.50.10170">
    <property type="match status" value="1"/>
</dbReference>
<proteinExistence type="predicted"/>
<dbReference type="PROSITE" id="PS51482">
    <property type="entry name" value="DEGV"/>
    <property type="match status" value="1"/>
</dbReference>
<sequence>MRVGILSDSTNDIPREICEKYDIEVIPLKVMFDKETYIDNVDITPEKFYKKLKVSKKIPI</sequence>
<comment type="caution">
    <text evidence="1">The sequence shown here is derived from an EMBL/GenBank/DDBJ whole genome shotgun (WGS) entry which is preliminary data.</text>
</comment>
<gene>
    <name evidence="1" type="ORF">S12H4_11232</name>
</gene>
<reference evidence="1" key="1">
    <citation type="journal article" date="2014" name="Front. Microbiol.">
        <title>High frequency of phylogenetically diverse reductive dehalogenase-homologous genes in deep subseafloor sedimentary metagenomes.</title>
        <authorList>
            <person name="Kawai M."/>
            <person name="Futagami T."/>
            <person name="Toyoda A."/>
            <person name="Takaki Y."/>
            <person name="Nishi S."/>
            <person name="Hori S."/>
            <person name="Arai W."/>
            <person name="Tsubouchi T."/>
            <person name="Morono Y."/>
            <person name="Uchiyama I."/>
            <person name="Ito T."/>
            <person name="Fujiyama A."/>
            <person name="Inagaki F."/>
            <person name="Takami H."/>
        </authorList>
    </citation>
    <scope>NUCLEOTIDE SEQUENCE</scope>
    <source>
        <strain evidence="1">Expedition CK06-06</strain>
    </source>
</reference>
<organism evidence="1">
    <name type="scientific">marine sediment metagenome</name>
    <dbReference type="NCBI Taxonomy" id="412755"/>
    <lineage>
        <taxon>unclassified sequences</taxon>
        <taxon>metagenomes</taxon>
        <taxon>ecological metagenomes</taxon>
    </lineage>
</organism>
<dbReference type="EMBL" id="BARW01004994">
    <property type="protein sequence ID" value="GAI68875.1"/>
    <property type="molecule type" value="Genomic_DNA"/>
</dbReference>
<protein>
    <recommendedName>
        <fullName evidence="2">DegV family protein</fullName>
    </recommendedName>
</protein>
<evidence type="ECO:0008006" key="2">
    <source>
        <dbReference type="Google" id="ProtNLM"/>
    </source>
</evidence>
<dbReference type="Pfam" id="PF02645">
    <property type="entry name" value="DegV"/>
    <property type="match status" value="1"/>
</dbReference>
<dbReference type="InterPro" id="IPR003797">
    <property type="entry name" value="DegV"/>
</dbReference>
<dbReference type="AlphaFoldDB" id="X1S094"/>
<name>X1S094_9ZZZZ</name>